<evidence type="ECO:0000256" key="2">
    <source>
        <dbReference type="ARBA" id="ARBA00022840"/>
    </source>
</evidence>
<dbReference type="Pfam" id="PF22740">
    <property type="entry name" value="PapZ_C"/>
    <property type="match status" value="1"/>
</dbReference>
<feature type="domain" description="RapZ C-terminal" evidence="6">
    <location>
        <begin position="172"/>
        <end position="289"/>
    </location>
</feature>
<dbReference type="NCBIfam" id="NF003828">
    <property type="entry name" value="PRK05416.1"/>
    <property type="match status" value="1"/>
</dbReference>
<dbReference type="SUPFAM" id="SSF52540">
    <property type="entry name" value="P-loop containing nucleoside triphosphate hydrolases"/>
    <property type="match status" value="1"/>
</dbReference>
<evidence type="ECO:0000313" key="7">
    <source>
        <dbReference type="EMBL" id="SMP35857.1"/>
    </source>
</evidence>
<evidence type="ECO:0000313" key="8">
    <source>
        <dbReference type="Proteomes" id="UP001157961"/>
    </source>
</evidence>
<dbReference type="InterPro" id="IPR005337">
    <property type="entry name" value="RapZ-like"/>
</dbReference>
<dbReference type="InterPro" id="IPR053931">
    <property type="entry name" value="RapZ_C"/>
</dbReference>
<evidence type="ECO:0000256" key="4">
    <source>
        <dbReference type="HAMAP-Rule" id="MF_00636"/>
    </source>
</evidence>
<dbReference type="InterPro" id="IPR027417">
    <property type="entry name" value="P-loop_NTPase"/>
</dbReference>
<name>A0ABY1PLS4_9RHOB</name>
<gene>
    <name evidence="7" type="ORF">SAMN06265373_11238</name>
</gene>
<keyword evidence="3 4" id="KW-0342">GTP-binding</keyword>
<dbReference type="PANTHER" id="PTHR30448">
    <property type="entry name" value="RNASE ADAPTER PROTEIN RAPZ"/>
    <property type="match status" value="1"/>
</dbReference>
<dbReference type="Proteomes" id="UP001157961">
    <property type="component" value="Unassembled WGS sequence"/>
</dbReference>
<dbReference type="PIRSF" id="PIRSF005052">
    <property type="entry name" value="P-loopkin"/>
    <property type="match status" value="1"/>
</dbReference>
<evidence type="ECO:0000259" key="6">
    <source>
        <dbReference type="Pfam" id="PF22740"/>
    </source>
</evidence>
<feature type="binding site" evidence="4">
    <location>
        <begin position="65"/>
        <end position="68"/>
    </location>
    <ligand>
        <name>GTP</name>
        <dbReference type="ChEBI" id="CHEBI:37565"/>
    </ligand>
</feature>
<sequence length="306" mass="34017">MTDGDALLGKVPLVLLTGPSGAGRSTAIKALEDAGFETIDNLPLGLLPRLLSGQPPKRPMALSLDVRNRDFSPTAIIDALELVDDLPSVAPELLYLDCRAEVLRRRYNETRRNHPLDRAENPNDGIERELTLLEDVRARATVLMETSELTPHELRHAVQSRFAPQKDQAIGITVQSFSYKRGLPQGADLVLDCRFLHNPHWKKELRDMDGGDAPVGSYIATDSGYDPYVKSIQVLLEQTLPGYVREGRNHLQIAFGCTGGKHRSVFMAETIAESLANRGWRVSIRHRELNRYAVLGARPRIAEDGE</sequence>
<keyword evidence="1 4" id="KW-0547">Nucleotide-binding</keyword>
<proteinExistence type="inferred from homology"/>
<feature type="domain" description="RapZ-like N-terminal" evidence="5">
    <location>
        <begin position="13"/>
        <end position="163"/>
    </location>
</feature>
<dbReference type="InterPro" id="IPR053930">
    <property type="entry name" value="RapZ-like_N"/>
</dbReference>
<keyword evidence="8" id="KW-1185">Reference proteome</keyword>
<keyword evidence="2 4" id="KW-0067">ATP-binding</keyword>
<dbReference type="HAMAP" id="MF_00636">
    <property type="entry name" value="RapZ_like"/>
    <property type="match status" value="1"/>
</dbReference>
<reference evidence="7 8" key="1">
    <citation type="submission" date="2017-05" db="EMBL/GenBank/DDBJ databases">
        <authorList>
            <person name="Varghese N."/>
            <person name="Submissions S."/>
        </authorList>
    </citation>
    <scope>NUCLEOTIDE SEQUENCE [LARGE SCALE GENOMIC DNA]</scope>
    <source>
        <strain evidence="7 8">DSM 29734</strain>
    </source>
</reference>
<accession>A0ABY1PLS4</accession>
<feature type="binding site" evidence="4">
    <location>
        <begin position="18"/>
        <end position="25"/>
    </location>
    <ligand>
        <name>ATP</name>
        <dbReference type="ChEBI" id="CHEBI:30616"/>
    </ligand>
</feature>
<evidence type="ECO:0000259" key="5">
    <source>
        <dbReference type="Pfam" id="PF03668"/>
    </source>
</evidence>
<dbReference type="Pfam" id="PF03668">
    <property type="entry name" value="RapZ-like_N"/>
    <property type="match status" value="1"/>
</dbReference>
<comment type="caution">
    <text evidence="7">The sequence shown here is derived from an EMBL/GenBank/DDBJ whole genome shotgun (WGS) entry which is preliminary data.</text>
</comment>
<dbReference type="EMBL" id="FXTY01000012">
    <property type="protein sequence ID" value="SMP35857.1"/>
    <property type="molecule type" value="Genomic_DNA"/>
</dbReference>
<dbReference type="RefSeq" id="WP_283427925.1">
    <property type="nucleotide sequence ID" value="NZ_FXTY01000012.1"/>
</dbReference>
<dbReference type="PANTHER" id="PTHR30448:SF0">
    <property type="entry name" value="RNASE ADAPTER PROTEIN RAPZ"/>
    <property type="match status" value="1"/>
</dbReference>
<organism evidence="7 8">
    <name type="scientific">Shimia sagamensis</name>
    <dbReference type="NCBI Taxonomy" id="1566352"/>
    <lineage>
        <taxon>Bacteria</taxon>
        <taxon>Pseudomonadati</taxon>
        <taxon>Pseudomonadota</taxon>
        <taxon>Alphaproteobacteria</taxon>
        <taxon>Rhodobacterales</taxon>
        <taxon>Roseobacteraceae</taxon>
    </lineage>
</organism>
<evidence type="ECO:0000256" key="1">
    <source>
        <dbReference type="ARBA" id="ARBA00022741"/>
    </source>
</evidence>
<evidence type="ECO:0000256" key="3">
    <source>
        <dbReference type="ARBA" id="ARBA00023134"/>
    </source>
</evidence>
<protein>
    <submittedName>
        <fullName evidence="7">UPF0042 nucleotide-binding protein</fullName>
    </submittedName>
</protein>